<feature type="transmembrane region" description="Helical" evidence="8">
    <location>
        <begin position="351"/>
        <end position="376"/>
    </location>
</feature>
<evidence type="ECO:0000256" key="6">
    <source>
        <dbReference type="ARBA" id="ARBA00022989"/>
    </source>
</evidence>
<dbReference type="GO" id="GO:0005886">
    <property type="term" value="C:plasma membrane"/>
    <property type="evidence" value="ECO:0007669"/>
    <property type="project" value="UniProtKB-SubCell"/>
</dbReference>
<keyword evidence="7 8" id="KW-0472">Membrane</keyword>
<feature type="transmembrane region" description="Helical" evidence="8">
    <location>
        <begin position="311"/>
        <end position="331"/>
    </location>
</feature>
<comment type="similarity">
    <text evidence="2 8">Belongs to the lactate permease family.</text>
</comment>
<comment type="subcellular location">
    <subcellularLocation>
        <location evidence="1 8">Cell membrane</location>
        <topology evidence="1 8">Multi-pass membrane protein</topology>
    </subcellularLocation>
</comment>
<dbReference type="EMBL" id="VDFW01000010">
    <property type="protein sequence ID" value="TNC25748.1"/>
    <property type="molecule type" value="Genomic_DNA"/>
</dbReference>
<feature type="transmembrane region" description="Helical" evidence="8">
    <location>
        <begin position="40"/>
        <end position="60"/>
    </location>
</feature>
<evidence type="ECO:0000256" key="7">
    <source>
        <dbReference type="ARBA" id="ARBA00023136"/>
    </source>
</evidence>
<dbReference type="OrthoDB" id="9761056at2"/>
<feature type="transmembrane region" description="Helical" evidence="8">
    <location>
        <begin position="396"/>
        <end position="413"/>
    </location>
</feature>
<keyword evidence="5 8" id="KW-0812">Transmembrane</keyword>
<dbReference type="PANTHER" id="PTHR30003:SF0">
    <property type="entry name" value="GLYCOLATE PERMEASE GLCA-RELATED"/>
    <property type="match status" value="1"/>
</dbReference>
<dbReference type="PANTHER" id="PTHR30003">
    <property type="entry name" value="L-LACTATE PERMEASE"/>
    <property type="match status" value="1"/>
</dbReference>
<evidence type="ECO:0000256" key="2">
    <source>
        <dbReference type="ARBA" id="ARBA00010100"/>
    </source>
</evidence>
<gene>
    <name evidence="9" type="ORF">FG385_13965</name>
</gene>
<keyword evidence="6 8" id="KW-1133">Transmembrane helix</keyword>
<evidence type="ECO:0000256" key="1">
    <source>
        <dbReference type="ARBA" id="ARBA00004651"/>
    </source>
</evidence>
<proteinExistence type="inferred from homology"/>
<dbReference type="Proteomes" id="UP000305546">
    <property type="component" value="Unassembled WGS sequence"/>
</dbReference>
<feature type="transmembrane region" description="Helical" evidence="8">
    <location>
        <begin position="251"/>
        <end position="268"/>
    </location>
</feature>
<keyword evidence="4 8" id="KW-1003">Cell membrane</keyword>
<feature type="transmembrane region" description="Helical" evidence="8">
    <location>
        <begin position="425"/>
        <end position="445"/>
    </location>
</feature>
<evidence type="ECO:0000256" key="3">
    <source>
        <dbReference type="ARBA" id="ARBA00022448"/>
    </source>
</evidence>
<feature type="transmembrane region" description="Helical" evidence="8">
    <location>
        <begin position="113"/>
        <end position="132"/>
    </location>
</feature>
<dbReference type="GO" id="GO:0015295">
    <property type="term" value="F:solute:proton symporter activity"/>
    <property type="evidence" value="ECO:0007669"/>
    <property type="project" value="TreeGrafter"/>
</dbReference>
<feature type="transmembrane region" description="Helical" evidence="8">
    <location>
        <begin position="12"/>
        <end position="33"/>
    </location>
</feature>
<dbReference type="Pfam" id="PF02652">
    <property type="entry name" value="Lactate_perm"/>
    <property type="match status" value="1"/>
</dbReference>
<dbReference type="GO" id="GO:0015129">
    <property type="term" value="F:lactate transmembrane transporter activity"/>
    <property type="evidence" value="ECO:0007669"/>
    <property type="project" value="UniProtKB-UniRule"/>
</dbReference>
<sequence length="543" mass="56857">MFGQLLDPVHSVVGSTLLALLPVAVLLVALAVLRLSAWQAVIIGTVVTLLESIFIWRAPAGDSFVAYGLGAATGFWSIDWIVFWGVIIYHTLVATGAFDGFKRWLVRQATADIRVQTILIAWAFGALMEGLVGFGYPWAVVAPLLIGFGIADIAAVRVAALANNAPVSYGALGAPVIGLAAVTGLPLLALSAAIGKIVAVLALAPPWLLIYLVSGRRGFRTGWPLALVGSLAYIAGQYPTSQWLGPYLPDIIGSLVCFGALLVLLRFWRPAEQLGFGGRTLTAAEVEEPRSAPGAATSTSTSAWAGAGRGLLPFGILVGVVVAWTGPWSPLPGYQPFVPKISALSSLTGKAVSVSWSFAPAVAGTAILVSWLLICLYLRPTRVQLREVFGRTFQQMWGALLVGPLIFGLAQAFNYSGMANSMANGFAKVGTAFVVLAPVLGWIAVALSGSNTSANAVFGQFQVAVGRLLGVPVLLFPALNSVGSEVGKPVAPQTASVGVATTGLVRQEGTVIRYNMGWTLVILAYLIGIGALFYFLLPGAMRL</sequence>
<evidence type="ECO:0000313" key="10">
    <source>
        <dbReference type="Proteomes" id="UP000305546"/>
    </source>
</evidence>
<evidence type="ECO:0000256" key="4">
    <source>
        <dbReference type="ARBA" id="ARBA00022475"/>
    </source>
</evidence>
<organism evidence="9 10">
    <name type="scientific">Amycolatopsis alkalitolerans</name>
    <dbReference type="NCBI Taxonomy" id="2547244"/>
    <lineage>
        <taxon>Bacteria</taxon>
        <taxon>Bacillati</taxon>
        <taxon>Actinomycetota</taxon>
        <taxon>Actinomycetes</taxon>
        <taxon>Pseudonocardiales</taxon>
        <taxon>Pseudonocardiaceae</taxon>
        <taxon>Amycolatopsis</taxon>
    </lineage>
</organism>
<comment type="function">
    <text evidence="8">Uptake of L-lactate across the membrane. Can also transport D-lactate and glycolate.</text>
</comment>
<accession>A0A5C4M0C6</accession>
<keyword evidence="3 8" id="KW-0813">Transport</keyword>
<feature type="transmembrane region" description="Helical" evidence="8">
    <location>
        <begin position="516"/>
        <end position="537"/>
    </location>
</feature>
<evidence type="ECO:0000256" key="8">
    <source>
        <dbReference type="RuleBase" id="RU365092"/>
    </source>
</evidence>
<feature type="transmembrane region" description="Helical" evidence="8">
    <location>
        <begin position="138"/>
        <end position="160"/>
    </location>
</feature>
<feature type="transmembrane region" description="Helical" evidence="8">
    <location>
        <begin position="194"/>
        <end position="214"/>
    </location>
</feature>
<evidence type="ECO:0000313" key="9">
    <source>
        <dbReference type="EMBL" id="TNC25748.1"/>
    </source>
</evidence>
<name>A0A5C4M0C6_9PSEU</name>
<dbReference type="InterPro" id="IPR003804">
    <property type="entry name" value="Lactate_perm"/>
</dbReference>
<dbReference type="RefSeq" id="WP_139097133.1">
    <property type="nucleotide sequence ID" value="NZ_VDFW01000010.1"/>
</dbReference>
<evidence type="ECO:0000256" key="5">
    <source>
        <dbReference type="ARBA" id="ARBA00022692"/>
    </source>
</evidence>
<dbReference type="AlphaFoldDB" id="A0A5C4M0C6"/>
<protein>
    <recommendedName>
        <fullName evidence="8">L-lactate permease</fullName>
    </recommendedName>
</protein>
<keyword evidence="10" id="KW-1185">Reference proteome</keyword>
<feature type="transmembrane region" description="Helical" evidence="8">
    <location>
        <begin position="221"/>
        <end position="239"/>
    </location>
</feature>
<comment type="caution">
    <text evidence="9">The sequence shown here is derived from an EMBL/GenBank/DDBJ whole genome shotgun (WGS) entry which is preliminary data.</text>
</comment>
<reference evidence="9 10" key="1">
    <citation type="submission" date="2019-06" db="EMBL/GenBank/DDBJ databases">
        <title>Amycolatopsis alkalitolerans sp. nov., isolated from Gastrodia elata Blume.</title>
        <authorList>
            <person name="Narsing Rao M.P."/>
            <person name="Li W.J."/>
        </authorList>
    </citation>
    <scope>NUCLEOTIDE SEQUENCE [LARGE SCALE GENOMIC DNA]</scope>
    <source>
        <strain evidence="9 10">SYSUP0005</strain>
    </source>
</reference>
<feature type="transmembrane region" description="Helical" evidence="8">
    <location>
        <begin position="167"/>
        <end position="188"/>
    </location>
</feature>
<feature type="transmembrane region" description="Helical" evidence="8">
    <location>
        <begin position="80"/>
        <end position="101"/>
    </location>
</feature>